<dbReference type="InterPro" id="IPR036047">
    <property type="entry name" value="F-box-like_dom_sf"/>
</dbReference>
<organism evidence="2 3">
    <name type="scientific">Coptis chinensis</name>
    <dbReference type="NCBI Taxonomy" id="261450"/>
    <lineage>
        <taxon>Eukaryota</taxon>
        <taxon>Viridiplantae</taxon>
        <taxon>Streptophyta</taxon>
        <taxon>Embryophyta</taxon>
        <taxon>Tracheophyta</taxon>
        <taxon>Spermatophyta</taxon>
        <taxon>Magnoliopsida</taxon>
        <taxon>Ranunculales</taxon>
        <taxon>Ranunculaceae</taxon>
        <taxon>Coptidoideae</taxon>
        <taxon>Coptis</taxon>
    </lineage>
</organism>
<dbReference type="InterPro" id="IPR001810">
    <property type="entry name" value="F-box_dom"/>
</dbReference>
<dbReference type="Gene3D" id="1.20.1280.50">
    <property type="match status" value="1"/>
</dbReference>
<dbReference type="Pfam" id="PF00646">
    <property type="entry name" value="F-box"/>
    <property type="match status" value="1"/>
</dbReference>
<dbReference type="SMART" id="SM00256">
    <property type="entry name" value="FBOX"/>
    <property type="match status" value="1"/>
</dbReference>
<dbReference type="Proteomes" id="UP000631114">
    <property type="component" value="Unassembled WGS sequence"/>
</dbReference>
<keyword evidence="3" id="KW-1185">Reference proteome</keyword>
<dbReference type="InterPro" id="IPR006527">
    <property type="entry name" value="F-box-assoc_dom_typ1"/>
</dbReference>
<accession>A0A835I086</accession>
<evidence type="ECO:0000313" key="3">
    <source>
        <dbReference type="Proteomes" id="UP000631114"/>
    </source>
</evidence>
<dbReference type="PROSITE" id="PS50181">
    <property type="entry name" value="FBOX"/>
    <property type="match status" value="1"/>
</dbReference>
<comment type="caution">
    <text evidence="2">The sequence shown here is derived from an EMBL/GenBank/DDBJ whole genome shotgun (WGS) entry which is preliminary data.</text>
</comment>
<dbReference type="OrthoDB" id="5319261at2759"/>
<dbReference type="CDD" id="cd22157">
    <property type="entry name" value="F-box_AtFBW1-like"/>
    <property type="match status" value="1"/>
</dbReference>
<dbReference type="SUPFAM" id="SSF81383">
    <property type="entry name" value="F-box domain"/>
    <property type="match status" value="1"/>
</dbReference>
<dbReference type="EMBL" id="JADFTS010000004">
    <property type="protein sequence ID" value="KAF9608279.1"/>
    <property type="molecule type" value="Genomic_DNA"/>
</dbReference>
<feature type="domain" description="F-box" evidence="1">
    <location>
        <begin position="5"/>
        <end position="51"/>
    </location>
</feature>
<feature type="non-terminal residue" evidence="2">
    <location>
        <position position="1"/>
    </location>
</feature>
<reference evidence="2 3" key="1">
    <citation type="submission" date="2020-10" db="EMBL/GenBank/DDBJ databases">
        <title>The Coptis chinensis genome and diversification of protoberbering-type alkaloids.</title>
        <authorList>
            <person name="Wang B."/>
            <person name="Shu S."/>
            <person name="Song C."/>
            <person name="Liu Y."/>
        </authorList>
    </citation>
    <scope>NUCLEOTIDE SEQUENCE [LARGE SCALE GENOMIC DNA]</scope>
    <source>
        <strain evidence="2">HL-2020</strain>
        <tissue evidence="2">Leaf</tissue>
    </source>
</reference>
<dbReference type="PANTHER" id="PTHR31672:SF13">
    <property type="entry name" value="F-BOX PROTEIN CPR30-LIKE"/>
    <property type="match status" value="1"/>
</dbReference>
<sequence>MAIITTSNVVLPEDVVFYILLCLPVASLLRFKSVCKSWRALIESSSFVNQHHFKDDYDNYRLIVMNPPSAFGRPAPNPDLYVSLLSGNSLEASVKLDLPDCCNVNLYNDSINAPPRCNSTYGSIGLSIVASCNGIVCLYNRFSSDIFLWNPATKQVRLLSKSPFPYQPEDGYLYLNISIGFGFDDKSNDYKVVRFFSLCKQPNVTTQSPAEAYNLSTDSWNIIDAVSPVIVILSDPKTPYRNGTYCWLVVNDDFSQHKRILEKYILTFDFRNEVFGSLPLPDVENVDHPCLVILRENLACIYNVETFCDFTNDWRPWECEIWVLNEYGVKDSWTKLYTVGPFTISRHIAYAAGKIGLSMNGEFFLIFWNKQICTYNLVTEEIKKVDVHGYLSNPNCLEVAAYKESLVSIKGGNNAANRATYAGEYMYTKDCSVRWWRGGKGQGNVGKAKTGREIRGGQNRENTGAVDLLLIMVIGQCRNKNTGQRELLHDPNPESNCVESLSNKIFLMEEEKMVQ</sequence>
<evidence type="ECO:0000259" key="1">
    <source>
        <dbReference type="PROSITE" id="PS50181"/>
    </source>
</evidence>
<dbReference type="PANTHER" id="PTHR31672">
    <property type="entry name" value="BNACNNG10540D PROTEIN"/>
    <property type="match status" value="1"/>
</dbReference>
<evidence type="ECO:0000313" key="2">
    <source>
        <dbReference type="EMBL" id="KAF9608279.1"/>
    </source>
</evidence>
<proteinExistence type="predicted"/>
<name>A0A835I086_9MAGN</name>
<protein>
    <recommendedName>
        <fullName evidence="1">F-box domain-containing protein</fullName>
    </recommendedName>
</protein>
<dbReference type="AlphaFoldDB" id="A0A835I086"/>
<dbReference type="Pfam" id="PF07734">
    <property type="entry name" value="FBA_1"/>
    <property type="match status" value="1"/>
</dbReference>
<gene>
    <name evidence="2" type="ORF">IFM89_008564</name>
</gene>
<dbReference type="NCBIfam" id="TIGR01640">
    <property type="entry name" value="F_box_assoc_1"/>
    <property type="match status" value="1"/>
</dbReference>
<dbReference type="InterPro" id="IPR017451">
    <property type="entry name" value="F-box-assoc_interact_dom"/>
</dbReference>
<dbReference type="InterPro" id="IPR050796">
    <property type="entry name" value="SCF_F-box_component"/>
</dbReference>